<dbReference type="AlphaFoldDB" id="A0A5M8PQZ6"/>
<evidence type="ECO:0000313" key="2">
    <source>
        <dbReference type="EMBL" id="KAA6411397.1"/>
    </source>
</evidence>
<evidence type="ECO:0000313" key="3">
    <source>
        <dbReference type="Proteomes" id="UP000324767"/>
    </source>
</evidence>
<reference evidence="2 3" key="1">
    <citation type="submission" date="2019-09" db="EMBL/GenBank/DDBJ databases">
        <title>The hologenome of the rock-dwelling lichen Lasallia pustulata.</title>
        <authorList>
            <person name="Greshake Tzovaras B."/>
            <person name="Segers F."/>
            <person name="Bicker A."/>
            <person name="Dal Grande F."/>
            <person name="Otte J."/>
            <person name="Hankeln T."/>
            <person name="Schmitt I."/>
            <person name="Ebersberger I."/>
        </authorList>
    </citation>
    <scope>NUCLEOTIDE SEQUENCE [LARGE SCALE GENOMIC DNA]</scope>
    <source>
        <strain evidence="2">A1-1</strain>
    </source>
</reference>
<proteinExistence type="predicted"/>
<protein>
    <submittedName>
        <fullName evidence="2">Uncharacterized protein</fullName>
    </submittedName>
</protein>
<accession>A0A5M8PQZ6</accession>
<comment type="caution">
    <text evidence="2">The sequence shown here is derived from an EMBL/GenBank/DDBJ whole genome shotgun (WGS) entry which is preliminary data.</text>
</comment>
<sequence>MRALTLPLIGTAALGAAMLLDTSTLTSRSKFCANAPYTVAGTSTLDRRTRPSDNVAHRTISPGLNAVWCAPRSLTYIVVTVVSSTISSDVILNLLDDAHTSVLNHISFHGDSVIADGLFSWRGEHGVMLETFNTDNHQQTWGVLGAALYALGDFMLKLGPEAGACYFTIIDGNYQVGRGVIR</sequence>
<name>A0A5M8PQZ6_9LECA</name>
<organism evidence="2 3">
    <name type="scientific">Lasallia pustulata</name>
    <dbReference type="NCBI Taxonomy" id="136370"/>
    <lineage>
        <taxon>Eukaryota</taxon>
        <taxon>Fungi</taxon>
        <taxon>Dikarya</taxon>
        <taxon>Ascomycota</taxon>
        <taxon>Pezizomycotina</taxon>
        <taxon>Lecanoromycetes</taxon>
        <taxon>OSLEUM clade</taxon>
        <taxon>Umbilicariomycetidae</taxon>
        <taxon>Umbilicariales</taxon>
        <taxon>Umbilicariaceae</taxon>
        <taxon>Lasallia</taxon>
    </lineage>
</organism>
<dbReference type="Proteomes" id="UP000324767">
    <property type="component" value="Unassembled WGS sequence"/>
</dbReference>
<feature type="chain" id="PRO_5024307766" evidence="1">
    <location>
        <begin position="16"/>
        <end position="182"/>
    </location>
</feature>
<dbReference type="EMBL" id="VXIT01000007">
    <property type="protein sequence ID" value="KAA6411397.1"/>
    <property type="molecule type" value="Genomic_DNA"/>
</dbReference>
<dbReference type="OrthoDB" id="5294920at2759"/>
<gene>
    <name evidence="2" type="ORF">FRX48_04677</name>
</gene>
<feature type="signal peptide" evidence="1">
    <location>
        <begin position="1"/>
        <end position="15"/>
    </location>
</feature>
<evidence type="ECO:0000256" key="1">
    <source>
        <dbReference type="SAM" id="SignalP"/>
    </source>
</evidence>
<keyword evidence="1" id="KW-0732">Signal</keyword>